<name>A0A1J4JSA8_9EUKA</name>
<comment type="caution">
    <text evidence="3">The sequence shown here is derived from an EMBL/GenBank/DDBJ whole genome shotgun (WGS) entry which is preliminary data.</text>
</comment>
<dbReference type="VEuPathDB" id="TrichDB:TRFO_31483"/>
<accession>A0A1J4JSA8</accession>
<dbReference type="RefSeq" id="XP_068354786.1">
    <property type="nucleotide sequence ID" value="XM_068507957.1"/>
</dbReference>
<dbReference type="EMBL" id="MLAK01000902">
    <property type="protein sequence ID" value="OHT01650.1"/>
    <property type="molecule type" value="Genomic_DNA"/>
</dbReference>
<reference evidence="3" key="1">
    <citation type="submission" date="2016-10" db="EMBL/GenBank/DDBJ databases">
        <authorList>
            <person name="Benchimol M."/>
            <person name="Almeida L.G."/>
            <person name="Vasconcelos A.T."/>
            <person name="Perreira-Neves A."/>
            <person name="Rosa I.A."/>
            <person name="Tasca T."/>
            <person name="Bogo M.R."/>
            <person name="de Souza W."/>
        </authorList>
    </citation>
    <scope>NUCLEOTIDE SEQUENCE [LARGE SCALE GENOMIC DNA]</scope>
    <source>
        <strain evidence="3">K</strain>
    </source>
</reference>
<dbReference type="AlphaFoldDB" id="A0A1J4JSA8"/>
<dbReference type="SUPFAM" id="SSF58113">
    <property type="entry name" value="Apolipoprotein A-I"/>
    <property type="match status" value="1"/>
</dbReference>
<organism evidence="3 4">
    <name type="scientific">Tritrichomonas foetus</name>
    <dbReference type="NCBI Taxonomy" id="1144522"/>
    <lineage>
        <taxon>Eukaryota</taxon>
        <taxon>Metamonada</taxon>
        <taxon>Parabasalia</taxon>
        <taxon>Tritrichomonadida</taxon>
        <taxon>Tritrichomonadidae</taxon>
        <taxon>Tritrichomonas</taxon>
    </lineage>
</organism>
<sequence>MIPEHEQLFKIDETAVHRYMNNIGNHLKTHDEQIAELMKLLRGIPSANDINQLRDEFDRKLNQLKESLNNKIEDSNQSLNDRISRLKDDTDNKLSSISESLGKKIDNVQNDLSGRLSDVEEEIEKLKKHISTLPTHSNDDELNEALNNIKKLNDLANENREYIQTIATSYALVNKTQAPLGPALQRTLYATSDYITRNFKKLSDAIKALQGIKPTSETIIQQTEIDLSGLNYIGSEIPADFNESPKLPPIYKFGEVPDAIQYMYDSFPKLQGYLNALHKRLLTVNDGEKGSDFDPSVFDNLIATVRKALADMAAELNELKKGNGNKGLTRADVLKMLRDLLAEEDFDGNDTAIGYVKCIACGREIRQVAGAMTEEMAYRTLGAPTNSVAMFPYIGADKSINQMFANSDQVDKSYLESPRSKRKRMNTRKFKPHPPA</sequence>
<keyword evidence="1" id="KW-0175">Coiled coil</keyword>
<keyword evidence="4" id="KW-1185">Reference proteome</keyword>
<dbReference type="Proteomes" id="UP000179807">
    <property type="component" value="Unassembled WGS sequence"/>
</dbReference>
<evidence type="ECO:0000256" key="2">
    <source>
        <dbReference type="SAM" id="MobiDB-lite"/>
    </source>
</evidence>
<evidence type="ECO:0000256" key="1">
    <source>
        <dbReference type="SAM" id="Coils"/>
    </source>
</evidence>
<evidence type="ECO:0000313" key="3">
    <source>
        <dbReference type="EMBL" id="OHT01650.1"/>
    </source>
</evidence>
<feature type="coiled-coil region" evidence="1">
    <location>
        <begin position="47"/>
        <end position="129"/>
    </location>
</feature>
<protein>
    <submittedName>
        <fullName evidence="3">Uncharacterized protein</fullName>
    </submittedName>
</protein>
<evidence type="ECO:0000313" key="4">
    <source>
        <dbReference type="Proteomes" id="UP000179807"/>
    </source>
</evidence>
<feature type="compositionally biased region" description="Basic residues" evidence="2">
    <location>
        <begin position="420"/>
        <end position="436"/>
    </location>
</feature>
<feature type="region of interest" description="Disordered" evidence="2">
    <location>
        <begin position="411"/>
        <end position="436"/>
    </location>
</feature>
<proteinExistence type="predicted"/>
<dbReference type="Gene3D" id="1.20.120.20">
    <property type="entry name" value="Apolipoprotein"/>
    <property type="match status" value="1"/>
</dbReference>
<dbReference type="OrthoDB" id="2378640at2759"/>
<dbReference type="GeneID" id="94842661"/>
<gene>
    <name evidence="3" type="ORF">TRFO_31483</name>
</gene>